<sequence>MLTQNLEDPSGLGAFCISAEQERGRRGDNAGDRQQYWQRFQSQVMDPYLDGLIAHLERRFCEVGVVAAFGILGPQAATLPDDPAHTKLRILVEKFCSCVDFGTVLEEWASFKEQVVSGPLKVTYKCDIFT</sequence>
<evidence type="ECO:0000313" key="1">
    <source>
        <dbReference type="EMBL" id="KAK9976453.1"/>
    </source>
</evidence>
<protein>
    <submittedName>
        <fullName evidence="1">Uncharacterized protein</fullName>
    </submittedName>
</protein>
<dbReference type="EMBL" id="JAWDJR010000004">
    <property type="protein sequence ID" value="KAK9976453.1"/>
    <property type="molecule type" value="Genomic_DNA"/>
</dbReference>
<organism evidence="1 2">
    <name type="scientific">Culter alburnus</name>
    <name type="common">Topmouth culter</name>
    <dbReference type="NCBI Taxonomy" id="194366"/>
    <lineage>
        <taxon>Eukaryota</taxon>
        <taxon>Metazoa</taxon>
        <taxon>Chordata</taxon>
        <taxon>Craniata</taxon>
        <taxon>Vertebrata</taxon>
        <taxon>Euteleostomi</taxon>
        <taxon>Actinopterygii</taxon>
        <taxon>Neopterygii</taxon>
        <taxon>Teleostei</taxon>
        <taxon>Ostariophysi</taxon>
        <taxon>Cypriniformes</taxon>
        <taxon>Xenocyprididae</taxon>
        <taxon>Xenocypridinae</taxon>
        <taxon>Culter</taxon>
    </lineage>
</organism>
<comment type="caution">
    <text evidence="1">The sequence shown here is derived from an EMBL/GenBank/DDBJ whole genome shotgun (WGS) entry which is preliminary data.</text>
</comment>
<keyword evidence="2" id="KW-1185">Reference proteome</keyword>
<proteinExistence type="predicted"/>
<name>A0AAW2ATK3_CULAL</name>
<evidence type="ECO:0000313" key="2">
    <source>
        <dbReference type="Proteomes" id="UP001479290"/>
    </source>
</evidence>
<gene>
    <name evidence="1" type="ORF">ABG768_021658</name>
</gene>
<dbReference type="Proteomes" id="UP001479290">
    <property type="component" value="Unassembled WGS sequence"/>
</dbReference>
<dbReference type="AlphaFoldDB" id="A0AAW2ATK3"/>
<accession>A0AAW2ATK3</accession>
<reference evidence="1 2" key="1">
    <citation type="submission" date="2024-05" db="EMBL/GenBank/DDBJ databases">
        <title>A high-quality chromosomal-level genome assembly of Topmouth culter (Culter alburnus).</title>
        <authorList>
            <person name="Zhao H."/>
        </authorList>
    </citation>
    <scope>NUCLEOTIDE SEQUENCE [LARGE SCALE GENOMIC DNA]</scope>
    <source>
        <strain evidence="1">CATC2023</strain>
        <tissue evidence="1">Muscle</tissue>
    </source>
</reference>